<proteinExistence type="predicted"/>
<feature type="compositionally biased region" description="Basic and acidic residues" evidence="1">
    <location>
        <begin position="96"/>
        <end position="122"/>
    </location>
</feature>
<evidence type="ECO:0000256" key="1">
    <source>
        <dbReference type="SAM" id="MobiDB-lite"/>
    </source>
</evidence>
<sequence>MPPQKMMTSRKPGRKKTNNNSRATPGRSSTPGGRSAGTRGRSRGKSNSAAPSTVAPQEPPFARPEMTPAQEEVAPPAKTTLKFKFPGLGDFLRQLEAQEKEKAGTHTASQHEGDVTKGRNADEDMDVEMDGYTTPVVEASLIVKLKVPRHELEKLEHNACATLSQQPDGSTDTAAQRSMRDRSGKQQKLREAVKNLNLGSDGSGSSPEVDTPPKPLPADLPVQFGYPVDSPRADTTGPIPPSDYDGVGDGKESSSTSPTGGERTLQYRLGLPSTAASLAPKSKYPVTLPSSLSHLDPNIASIHSGLVSYPVTLSRLPTLFESAISNTTTILYPNQSAPRLSVDPETEIPWTSKHLFHLYILSHHHAYSHLKPKRARGSKSNIPPISEKSIHICDLIADTWIRAFQRLDDNRRAYNRPGIWRANKSSWFAEQKRKFSDCTYLSDDADLAPDVTVFQPYLLRELYAHTAPNCGARLVWADALALRGSWLMREMKQRGIGRDEWPQELVWDVLQTSLRLARERLTLKCEERDPKEWCARYHEHGKRENQVACFRDVAKAEEEARKAAMKEDEESEEDGSVQMMDVDNEEARRKRRKSVAFAQDISGGH</sequence>
<name>A0A6A6JJP8_WESOR</name>
<dbReference type="OrthoDB" id="3792834at2759"/>
<organism evidence="2 3">
    <name type="scientific">Westerdykella ornata</name>
    <dbReference type="NCBI Taxonomy" id="318751"/>
    <lineage>
        <taxon>Eukaryota</taxon>
        <taxon>Fungi</taxon>
        <taxon>Dikarya</taxon>
        <taxon>Ascomycota</taxon>
        <taxon>Pezizomycotina</taxon>
        <taxon>Dothideomycetes</taxon>
        <taxon>Pleosporomycetidae</taxon>
        <taxon>Pleosporales</taxon>
        <taxon>Sporormiaceae</taxon>
        <taxon>Westerdykella</taxon>
    </lineage>
</organism>
<dbReference type="Proteomes" id="UP000800097">
    <property type="component" value="Unassembled WGS sequence"/>
</dbReference>
<accession>A0A6A6JJP8</accession>
<dbReference type="RefSeq" id="XP_033654409.1">
    <property type="nucleotide sequence ID" value="XM_033794709.1"/>
</dbReference>
<dbReference type="EMBL" id="ML986492">
    <property type="protein sequence ID" value="KAF2276870.1"/>
    <property type="molecule type" value="Genomic_DNA"/>
</dbReference>
<feature type="compositionally biased region" description="Low complexity" evidence="1">
    <location>
        <begin position="24"/>
        <end position="39"/>
    </location>
</feature>
<evidence type="ECO:0000313" key="2">
    <source>
        <dbReference type="EMBL" id="KAF2276870.1"/>
    </source>
</evidence>
<feature type="region of interest" description="Disordered" evidence="1">
    <location>
        <begin position="1"/>
        <end position="126"/>
    </location>
</feature>
<feature type="compositionally biased region" description="Polar residues" evidence="1">
    <location>
        <begin position="161"/>
        <end position="176"/>
    </location>
</feature>
<keyword evidence="3" id="KW-1185">Reference proteome</keyword>
<dbReference type="AlphaFoldDB" id="A0A6A6JJP8"/>
<feature type="region of interest" description="Disordered" evidence="1">
    <location>
        <begin position="560"/>
        <end position="605"/>
    </location>
</feature>
<reference evidence="2" key="1">
    <citation type="journal article" date="2020" name="Stud. Mycol.">
        <title>101 Dothideomycetes genomes: a test case for predicting lifestyles and emergence of pathogens.</title>
        <authorList>
            <person name="Haridas S."/>
            <person name="Albert R."/>
            <person name="Binder M."/>
            <person name="Bloem J."/>
            <person name="Labutti K."/>
            <person name="Salamov A."/>
            <person name="Andreopoulos B."/>
            <person name="Baker S."/>
            <person name="Barry K."/>
            <person name="Bills G."/>
            <person name="Bluhm B."/>
            <person name="Cannon C."/>
            <person name="Castanera R."/>
            <person name="Culley D."/>
            <person name="Daum C."/>
            <person name="Ezra D."/>
            <person name="Gonzalez J."/>
            <person name="Henrissat B."/>
            <person name="Kuo A."/>
            <person name="Liang C."/>
            <person name="Lipzen A."/>
            <person name="Lutzoni F."/>
            <person name="Magnuson J."/>
            <person name="Mondo S."/>
            <person name="Nolan M."/>
            <person name="Ohm R."/>
            <person name="Pangilinan J."/>
            <person name="Park H.-J."/>
            <person name="Ramirez L."/>
            <person name="Alfaro M."/>
            <person name="Sun H."/>
            <person name="Tritt A."/>
            <person name="Yoshinaga Y."/>
            <person name="Zwiers L.-H."/>
            <person name="Turgeon B."/>
            <person name="Goodwin S."/>
            <person name="Spatafora J."/>
            <person name="Crous P."/>
            <person name="Grigoriev I."/>
        </authorList>
    </citation>
    <scope>NUCLEOTIDE SEQUENCE</scope>
    <source>
        <strain evidence="2">CBS 379.55</strain>
    </source>
</reference>
<feature type="region of interest" description="Disordered" evidence="1">
    <location>
        <begin position="158"/>
        <end position="264"/>
    </location>
</feature>
<protein>
    <submittedName>
        <fullName evidence="2">Uncharacterized protein</fullName>
    </submittedName>
</protein>
<feature type="compositionally biased region" description="Basic and acidic residues" evidence="1">
    <location>
        <begin position="178"/>
        <end position="193"/>
    </location>
</feature>
<gene>
    <name evidence="2" type="ORF">EI97DRAFT_324234</name>
</gene>
<evidence type="ECO:0000313" key="3">
    <source>
        <dbReference type="Proteomes" id="UP000800097"/>
    </source>
</evidence>
<dbReference type="GeneID" id="54547884"/>